<keyword evidence="3" id="KW-1185">Reference proteome</keyword>
<evidence type="ECO:0000313" key="2">
    <source>
        <dbReference type="EMBL" id="OHV06495.1"/>
    </source>
</evidence>
<feature type="transmembrane region" description="Helical" evidence="1">
    <location>
        <begin position="430"/>
        <end position="451"/>
    </location>
</feature>
<comment type="caution">
    <text evidence="2">The sequence shown here is derived from an EMBL/GenBank/DDBJ whole genome shotgun (WGS) entry which is preliminary data.</text>
</comment>
<feature type="transmembrane region" description="Helical" evidence="1">
    <location>
        <begin position="222"/>
        <end position="243"/>
    </location>
</feature>
<organism evidence="2 3">
    <name type="scientific">Mycobacterium talmoniae</name>
    <dbReference type="NCBI Taxonomy" id="1858794"/>
    <lineage>
        <taxon>Bacteria</taxon>
        <taxon>Bacillati</taxon>
        <taxon>Actinomycetota</taxon>
        <taxon>Actinomycetes</taxon>
        <taxon>Mycobacteriales</taxon>
        <taxon>Mycobacteriaceae</taxon>
        <taxon>Mycobacterium</taxon>
    </lineage>
</organism>
<proteinExistence type="predicted"/>
<protein>
    <recommendedName>
        <fullName evidence="4">DUF445 domain-containing protein</fullName>
    </recommendedName>
</protein>
<dbReference type="Proteomes" id="UP000179734">
    <property type="component" value="Unassembled WGS sequence"/>
</dbReference>
<keyword evidence="1" id="KW-1133">Transmembrane helix</keyword>
<evidence type="ECO:0000256" key="1">
    <source>
        <dbReference type="SAM" id="Phobius"/>
    </source>
</evidence>
<dbReference type="PANTHER" id="PTHR35791:SF1">
    <property type="entry name" value="UPF0754 MEMBRANE PROTEIN YHEB"/>
    <property type="match status" value="1"/>
</dbReference>
<name>A0A1S1NPS9_9MYCO</name>
<dbReference type="EMBL" id="MLQM01000004">
    <property type="protein sequence ID" value="OHV06495.1"/>
    <property type="molecule type" value="Genomic_DNA"/>
</dbReference>
<evidence type="ECO:0000313" key="3">
    <source>
        <dbReference type="Proteomes" id="UP000179734"/>
    </source>
</evidence>
<accession>A0A1S1NPS9</accession>
<feature type="transmembrane region" description="Helical" evidence="1">
    <location>
        <begin position="29"/>
        <end position="50"/>
    </location>
</feature>
<evidence type="ECO:0008006" key="4">
    <source>
        <dbReference type="Google" id="ProtNLM"/>
    </source>
</evidence>
<dbReference type="AlphaFoldDB" id="A0A1S1NPS9"/>
<gene>
    <name evidence="2" type="ORF">BKN37_01645</name>
</gene>
<keyword evidence="1" id="KW-0812">Transmembrane</keyword>
<feature type="transmembrane region" description="Helical" evidence="1">
    <location>
        <begin position="255"/>
        <end position="281"/>
    </location>
</feature>
<keyword evidence="1" id="KW-0472">Membrane</keyword>
<reference evidence="2 3" key="1">
    <citation type="submission" date="2016-10" db="EMBL/GenBank/DDBJ databases">
        <title>Genome sequence of Mycobacterium talmonii.</title>
        <authorList>
            <person name="Greninger A.L."/>
            <person name="Elliott B."/>
            <person name="Vasireddy S."/>
            <person name="Vasireddy R."/>
        </authorList>
    </citation>
    <scope>NUCLEOTIDE SEQUENCE [LARGE SCALE GENOMIC DNA]</scope>
    <source>
        <strain evidence="3">NE-TNMC-100812</strain>
    </source>
</reference>
<sequence length="453" mass="50167">MNELITASSFIDWEELTGQSQFIVDLVSIPIFSAIAGLITNWTGVLMLFAPVHFTGFHMRGLKTIFPLLPRKVQILPIFAPNGVLGFQGFIPCRAEKMASLIVDKSIFRIGGIADFYQELEPDVLAEQLSKAARPNIRQLATDVLEKEHSLLWQVLPQPARDAVLATIDERLPAISRKAFAKIGEHIDDLLNVKLMTVNYLRSNPGILCDIFQGFGGPELRFMVRIGALGFVFGFPLALYLTFVREYHPPVLSAIPAWCMVLGGAALIGVIVNILAIKVVFEPGEPQPRYRYLWKQGLLPKRQHEAAAQFAHMLSTEVLTVTNFSRELLFGASGDKTAAFIGEVVSEEVTGILTPVVSSVAHTLGLVNLDSLQQRASAEFVNFAPEVFYSKEFNEEKAKKIEAFATERFRALPPAEFGEMLYTAIEQDAWLLYVHGGLLGIVVGAVHLLLFGW</sequence>
<dbReference type="PANTHER" id="PTHR35791">
    <property type="entry name" value="UPF0754 MEMBRANE PROTEIN YHEB"/>
    <property type="match status" value="1"/>
</dbReference>